<gene>
    <name evidence="1" type="ORF">NM203_18200</name>
</gene>
<evidence type="ECO:0008006" key="3">
    <source>
        <dbReference type="Google" id="ProtNLM"/>
    </source>
</evidence>
<evidence type="ECO:0000313" key="1">
    <source>
        <dbReference type="EMBL" id="MCP9274124.1"/>
    </source>
</evidence>
<dbReference type="PIRSF" id="PIRSF021513">
    <property type="entry name" value="GrhN_RubW_prd"/>
    <property type="match status" value="1"/>
</dbReference>
<dbReference type="RefSeq" id="WP_255061470.1">
    <property type="nucleotide sequence ID" value="NZ_JANDBD010000007.1"/>
</dbReference>
<evidence type="ECO:0000313" key="2">
    <source>
        <dbReference type="Proteomes" id="UP001651690"/>
    </source>
</evidence>
<comment type="caution">
    <text evidence="1">The sequence shown here is derived from an EMBL/GenBank/DDBJ whole genome shotgun (WGS) entry which is preliminary data.</text>
</comment>
<dbReference type="Proteomes" id="UP001651690">
    <property type="component" value="Unassembled WGS sequence"/>
</dbReference>
<reference evidence="1 2" key="1">
    <citation type="submission" date="2022-06" db="EMBL/GenBank/DDBJ databases">
        <title>Mycolicibacterium sp. CAU 1645 isolated from seawater.</title>
        <authorList>
            <person name="Kim W."/>
        </authorList>
    </citation>
    <scope>NUCLEOTIDE SEQUENCE [LARGE SCALE GENOMIC DNA]</scope>
    <source>
        <strain evidence="1 2">CAU 1645</strain>
    </source>
</reference>
<keyword evidence="2" id="KW-1185">Reference proteome</keyword>
<proteinExistence type="predicted"/>
<dbReference type="EMBL" id="JANDBD010000007">
    <property type="protein sequence ID" value="MCP9274124.1"/>
    <property type="molecule type" value="Genomic_DNA"/>
</dbReference>
<name>A0ABT1M7C6_9MYCO</name>
<dbReference type="InterPro" id="IPR016791">
    <property type="entry name" value="Polyketide_synth_GrhN/RubW_prd"/>
</dbReference>
<dbReference type="InterPro" id="IPR012349">
    <property type="entry name" value="Split_barrel_FMN-bd"/>
</dbReference>
<sequence length="156" mass="16574">MTAIEASHPPDAVMRVLNTLLRSVAGVPVLGSTFKDFMVLKFTGRKSGKAFAVPVSAHHLDGDLYAMMSAGWKYNFTDGLAVDVVHAGKTTPMTGRLIKDPATVADIAFRVASGYGAKKAQRAMGFTFGDGALPTLADWVDAVQRLDVSAIVFSAR</sequence>
<accession>A0ABT1M7C6</accession>
<dbReference type="Gene3D" id="2.30.110.10">
    <property type="entry name" value="Electron Transport, Fmn-binding Protein, Chain A"/>
    <property type="match status" value="1"/>
</dbReference>
<protein>
    <recommendedName>
        <fullName evidence="3">DUF385 domain-containing protein</fullName>
    </recommendedName>
</protein>
<organism evidence="1 2">
    <name type="scientific">Mycolicibacterium arenosum</name>
    <dbReference type="NCBI Taxonomy" id="2952157"/>
    <lineage>
        <taxon>Bacteria</taxon>
        <taxon>Bacillati</taxon>
        <taxon>Actinomycetota</taxon>
        <taxon>Actinomycetes</taxon>
        <taxon>Mycobacteriales</taxon>
        <taxon>Mycobacteriaceae</taxon>
        <taxon>Mycolicibacterium</taxon>
    </lineage>
</organism>